<dbReference type="InterPro" id="IPR012373">
    <property type="entry name" value="Ferrdict_sens_TM"/>
</dbReference>
<sequence length="395" mass="44668">MRNNVRLQLLIGKYLDRSLSGTEKDELLGYFDDPAFFSEIGERFALEYERELGESSMNELHQQHLLQRVFQYETRRQTVPIRKVKLWPRIGIAAAIAMLIVFGGLWFYRANQNDNTNQIAYTSDVAPGKQSATLTLANGKKIRLTDATNGELAKESGVTISKTADGQLVYEIKGNSTERNKINTLVNTLATANGETYRVRLPDGSSVWLNAASSLKYPATFANLKERWVELSGEGYFEIAKDKAHPFIVKTDKQEVRVLGTHFNINAYADEKAITTTLLEGSVKLTEGNKSQLLRPGEQAINAEETIKVKQVNIDAVIDWKNEEFYLDKMDFRVAMRKIARWYNLDVIYNGSVPENLEAGGWIPRSSKLSDVIKSIESTGQVHFKIEGRRLYVSK</sequence>
<dbReference type="GO" id="GO:0016989">
    <property type="term" value="F:sigma factor antagonist activity"/>
    <property type="evidence" value="ECO:0007669"/>
    <property type="project" value="TreeGrafter"/>
</dbReference>
<dbReference type="Proteomes" id="UP000315971">
    <property type="component" value="Unassembled WGS sequence"/>
</dbReference>
<dbReference type="AlphaFoldDB" id="A0A521DKN3"/>
<dbReference type="Pfam" id="PF16344">
    <property type="entry name" value="FecR_C"/>
    <property type="match status" value="1"/>
</dbReference>
<accession>A0A521DKN3</accession>
<feature type="transmembrane region" description="Helical" evidence="1">
    <location>
        <begin position="86"/>
        <end position="108"/>
    </location>
</feature>
<keyword evidence="1" id="KW-1133">Transmembrane helix</keyword>
<evidence type="ECO:0000313" key="5">
    <source>
        <dbReference type="Proteomes" id="UP000315971"/>
    </source>
</evidence>
<dbReference type="EMBL" id="FXSZ01000007">
    <property type="protein sequence ID" value="SMO72269.1"/>
    <property type="molecule type" value="Genomic_DNA"/>
</dbReference>
<name>A0A521DKN3_9SPHI</name>
<dbReference type="Gene3D" id="3.55.50.30">
    <property type="match status" value="1"/>
</dbReference>
<feature type="domain" description="Protein FecR C-terminal" evidence="3">
    <location>
        <begin position="325"/>
        <end position="393"/>
    </location>
</feature>
<dbReference type="Pfam" id="PF04773">
    <property type="entry name" value="FecR"/>
    <property type="match status" value="1"/>
</dbReference>
<protein>
    <submittedName>
        <fullName evidence="4">FecR family protein</fullName>
    </submittedName>
</protein>
<gene>
    <name evidence="4" type="ORF">SAMN06265350_10792</name>
</gene>
<dbReference type="FunFam" id="2.60.120.1440:FF:000001">
    <property type="entry name" value="Putative anti-sigma factor"/>
    <property type="match status" value="1"/>
</dbReference>
<organism evidence="4 5">
    <name type="scientific">Solitalea koreensis</name>
    <dbReference type="NCBI Taxonomy" id="543615"/>
    <lineage>
        <taxon>Bacteria</taxon>
        <taxon>Pseudomonadati</taxon>
        <taxon>Bacteroidota</taxon>
        <taxon>Sphingobacteriia</taxon>
        <taxon>Sphingobacteriales</taxon>
        <taxon>Sphingobacteriaceae</taxon>
        <taxon>Solitalea</taxon>
    </lineage>
</organism>
<keyword evidence="5" id="KW-1185">Reference proteome</keyword>
<feature type="domain" description="FecR protein" evidence="2">
    <location>
        <begin position="188"/>
        <end position="284"/>
    </location>
</feature>
<dbReference type="PANTHER" id="PTHR30273:SF2">
    <property type="entry name" value="PROTEIN FECR"/>
    <property type="match status" value="1"/>
</dbReference>
<evidence type="ECO:0000259" key="3">
    <source>
        <dbReference type="Pfam" id="PF16344"/>
    </source>
</evidence>
<evidence type="ECO:0000313" key="4">
    <source>
        <dbReference type="EMBL" id="SMO72269.1"/>
    </source>
</evidence>
<keyword evidence="1" id="KW-0812">Transmembrane</keyword>
<dbReference type="InterPro" id="IPR006860">
    <property type="entry name" value="FecR"/>
</dbReference>
<evidence type="ECO:0000256" key="1">
    <source>
        <dbReference type="SAM" id="Phobius"/>
    </source>
</evidence>
<proteinExistence type="predicted"/>
<dbReference type="OrthoDB" id="1099963at2"/>
<dbReference type="PANTHER" id="PTHR30273">
    <property type="entry name" value="PERIPLASMIC SIGNAL SENSOR AND SIGMA FACTOR ACTIVATOR FECR-RELATED"/>
    <property type="match status" value="1"/>
</dbReference>
<dbReference type="RefSeq" id="WP_142604279.1">
    <property type="nucleotide sequence ID" value="NZ_FXSZ01000007.1"/>
</dbReference>
<evidence type="ECO:0000259" key="2">
    <source>
        <dbReference type="Pfam" id="PF04773"/>
    </source>
</evidence>
<reference evidence="4 5" key="1">
    <citation type="submission" date="2017-05" db="EMBL/GenBank/DDBJ databases">
        <authorList>
            <person name="Varghese N."/>
            <person name="Submissions S."/>
        </authorList>
    </citation>
    <scope>NUCLEOTIDE SEQUENCE [LARGE SCALE GENOMIC DNA]</scope>
    <source>
        <strain evidence="4 5">DSM 21342</strain>
    </source>
</reference>
<dbReference type="InterPro" id="IPR032508">
    <property type="entry name" value="FecR_C"/>
</dbReference>
<keyword evidence="1" id="KW-0472">Membrane</keyword>
<dbReference type="Gene3D" id="2.60.120.1440">
    <property type="match status" value="1"/>
</dbReference>